<sequence>MTCDRGVGKSCPQPKRVVSELVDRSLLRKAVDRTLLAGSEIEVIQIVDKIRQFFIDGTGKPEIGENRRVQMPQRRICTKVEKLVWWKRLDRDVAAHSRPSRFLISRFSRTDEISHEKI</sequence>
<dbReference type="Proteomes" id="UP000297245">
    <property type="component" value="Unassembled WGS sequence"/>
</dbReference>
<dbReference type="EMBL" id="ML179036">
    <property type="protein sequence ID" value="THV07773.1"/>
    <property type="molecule type" value="Genomic_DNA"/>
</dbReference>
<accession>A0A4S8MWP3</accession>
<name>A0A4S8MWP3_DENBC</name>
<evidence type="ECO:0000313" key="1">
    <source>
        <dbReference type="EMBL" id="THV07773.1"/>
    </source>
</evidence>
<dbReference type="AlphaFoldDB" id="A0A4S8MWP3"/>
<proteinExistence type="predicted"/>
<keyword evidence="2" id="KW-1185">Reference proteome</keyword>
<organism evidence="1 2">
    <name type="scientific">Dendrothele bispora (strain CBS 962.96)</name>
    <dbReference type="NCBI Taxonomy" id="1314807"/>
    <lineage>
        <taxon>Eukaryota</taxon>
        <taxon>Fungi</taxon>
        <taxon>Dikarya</taxon>
        <taxon>Basidiomycota</taxon>
        <taxon>Agaricomycotina</taxon>
        <taxon>Agaricomycetes</taxon>
        <taxon>Agaricomycetidae</taxon>
        <taxon>Agaricales</taxon>
        <taxon>Agaricales incertae sedis</taxon>
        <taxon>Dendrothele</taxon>
    </lineage>
</organism>
<reference evidence="1 2" key="1">
    <citation type="journal article" date="2019" name="Nat. Ecol. Evol.">
        <title>Megaphylogeny resolves global patterns of mushroom evolution.</title>
        <authorList>
            <person name="Varga T."/>
            <person name="Krizsan K."/>
            <person name="Foldi C."/>
            <person name="Dima B."/>
            <person name="Sanchez-Garcia M."/>
            <person name="Sanchez-Ramirez S."/>
            <person name="Szollosi G.J."/>
            <person name="Szarkandi J.G."/>
            <person name="Papp V."/>
            <person name="Albert L."/>
            <person name="Andreopoulos W."/>
            <person name="Angelini C."/>
            <person name="Antonin V."/>
            <person name="Barry K.W."/>
            <person name="Bougher N.L."/>
            <person name="Buchanan P."/>
            <person name="Buyck B."/>
            <person name="Bense V."/>
            <person name="Catcheside P."/>
            <person name="Chovatia M."/>
            <person name="Cooper J."/>
            <person name="Damon W."/>
            <person name="Desjardin D."/>
            <person name="Finy P."/>
            <person name="Geml J."/>
            <person name="Haridas S."/>
            <person name="Hughes K."/>
            <person name="Justo A."/>
            <person name="Karasinski D."/>
            <person name="Kautmanova I."/>
            <person name="Kiss B."/>
            <person name="Kocsube S."/>
            <person name="Kotiranta H."/>
            <person name="LaButti K.M."/>
            <person name="Lechner B.E."/>
            <person name="Liimatainen K."/>
            <person name="Lipzen A."/>
            <person name="Lukacs Z."/>
            <person name="Mihaltcheva S."/>
            <person name="Morgado L.N."/>
            <person name="Niskanen T."/>
            <person name="Noordeloos M.E."/>
            <person name="Ohm R.A."/>
            <person name="Ortiz-Santana B."/>
            <person name="Ovrebo C."/>
            <person name="Racz N."/>
            <person name="Riley R."/>
            <person name="Savchenko A."/>
            <person name="Shiryaev A."/>
            <person name="Soop K."/>
            <person name="Spirin V."/>
            <person name="Szebenyi C."/>
            <person name="Tomsovsky M."/>
            <person name="Tulloss R.E."/>
            <person name="Uehling J."/>
            <person name="Grigoriev I.V."/>
            <person name="Vagvolgyi C."/>
            <person name="Papp T."/>
            <person name="Martin F.M."/>
            <person name="Miettinen O."/>
            <person name="Hibbett D.S."/>
            <person name="Nagy L.G."/>
        </authorList>
    </citation>
    <scope>NUCLEOTIDE SEQUENCE [LARGE SCALE GENOMIC DNA]</scope>
    <source>
        <strain evidence="1 2">CBS 962.96</strain>
    </source>
</reference>
<evidence type="ECO:0000313" key="2">
    <source>
        <dbReference type="Proteomes" id="UP000297245"/>
    </source>
</evidence>
<protein>
    <submittedName>
        <fullName evidence="1">Uncharacterized protein</fullName>
    </submittedName>
</protein>
<gene>
    <name evidence="1" type="ORF">K435DRAFT_901046</name>
</gene>
<feature type="non-terminal residue" evidence="1">
    <location>
        <position position="118"/>
    </location>
</feature>